<keyword evidence="2" id="KW-1185">Reference proteome</keyword>
<organism evidence="1 2">
    <name type="scientific">Methylocucumis oryzae</name>
    <dbReference type="NCBI Taxonomy" id="1632867"/>
    <lineage>
        <taxon>Bacteria</taxon>
        <taxon>Pseudomonadati</taxon>
        <taxon>Pseudomonadota</taxon>
        <taxon>Gammaproteobacteria</taxon>
        <taxon>Methylococcales</taxon>
        <taxon>Methylococcaceae</taxon>
        <taxon>Methylocucumis</taxon>
    </lineage>
</organism>
<reference evidence="1 2" key="2">
    <citation type="journal article" date="2016" name="Microb. Ecol.">
        <title>Genome Characteristics of a Novel Type I Methanotroph (Sn10-6) Isolated from a Flooded Indian Rice Field.</title>
        <authorList>
            <person name="Rahalkar M.C."/>
            <person name="Pandit P.S."/>
            <person name="Dhakephalkar P.K."/>
            <person name="Pore S."/>
            <person name="Arora P."/>
            <person name="Kapse N."/>
        </authorList>
    </citation>
    <scope>NUCLEOTIDE SEQUENCE [LARGE SCALE GENOMIC DNA]</scope>
    <source>
        <strain evidence="1 2">Sn10-6</strain>
    </source>
</reference>
<reference evidence="2" key="1">
    <citation type="submission" date="2015-03" db="EMBL/GenBank/DDBJ databases">
        <title>Draft genome sequence of a novel methanotroph (Sn10-6) isolated from flooded ricefield rhizosphere in India.</title>
        <authorList>
            <person name="Pandit P.S."/>
            <person name="Pore S.D."/>
            <person name="Arora P."/>
            <person name="Kapse N.G."/>
            <person name="Dhakephalkar P.K."/>
            <person name="Rahalkar M.C."/>
        </authorList>
    </citation>
    <scope>NUCLEOTIDE SEQUENCE [LARGE SCALE GENOMIC DNA]</scope>
    <source>
        <strain evidence="2">Sn10-6</strain>
    </source>
</reference>
<proteinExistence type="predicted"/>
<dbReference type="InterPro" id="IPR027417">
    <property type="entry name" value="P-loop_NTPase"/>
</dbReference>
<name>A0A0F3IL15_9GAMM</name>
<dbReference type="SUPFAM" id="SSF52540">
    <property type="entry name" value="P-loop containing nucleoside triphosphate hydrolases"/>
    <property type="match status" value="1"/>
</dbReference>
<evidence type="ECO:0008006" key="3">
    <source>
        <dbReference type="Google" id="ProtNLM"/>
    </source>
</evidence>
<comment type="caution">
    <text evidence="1">The sequence shown here is derived from an EMBL/GenBank/DDBJ whole genome shotgun (WGS) entry which is preliminary data.</text>
</comment>
<protein>
    <recommendedName>
        <fullName evidence="3">Sulfotransferase</fullName>
    </recommendedName>
</protein>
<evidence type="ECO:0000313" key="1">
    <source>
        <dbReference type="EMBL" id="KJV06249.1"/>
    </source>
</evidence>
<dbReference type="Gene3D" id="3.40.50.300">
    <property type="entry name" value="P-loop containing nucleotide triphosphate hydrolases"/>
    <property type="match status" value="1"/>
</dbReference>
<dbReference type="RefSeq" id="WP_045779488.1">
    <property type="nucleotide sequence ID" value="NZ_LAJX01000122.1"/>
</dbReference>
<dbReference type="Pfam" id="PF13469">
    <property type="entry name" value="Sulfotransfer_3"/>
    <property type="match status" value="1"/>
</dbReference>
<accession>A0A0F3IL15</accession>
<evidence type="ECO:0000313" key="2">
    <source>
        <dbReference type="Proteomes" id="UP000033684"/>
    </source>
</evidence>
<dbReference type="Proteomes" id="UP000033684">
    <property type="component" value="Unassembled WGS sequence"/>
</dbReference>
<dbReference type="AlphaFoldDB" id="A0A0F3IL15"/>
<sequence length="65" mass="7534">MENHQLIFICGALRSGSTMLRLMLDHHPNIVNPGEFDFLFDYMYEDGSFPSTDKLLRVAKTQSHF</sequence>
<dbReference type="EMBL" id="LAJX01000122">
    <property type="protein sequence ID" value="KJV06249.1"/>
    <property type="molecule type" value="Genomic_DNA"/>
</dbReference>
<dbReference type="OrthoDB" id="9815894at2"/>
<gene>
    <name evidence="1" type="ORF">VZ94_12550</name>
</gene>